<evidence type="ECO:0000313" key="3">
    <source>
        <dbReference type="Proteomes" id="UP000053144"/>
    </source>
</evidence>
<name>A0A0L9VUX1_PHAAN</name>
<evidence type="ECO:0008006" key="4">
    <source>
        <dbReference type="Google" id="ProtNLM"/>
    </source>
</evidence>
<feature type="chain" id="PRO_5005596985" description="Secreted protein" evidence="1">
    <location>
        <begin position="21"/>
        <end position="132"/>
    </location>
</feature>
<dbReference type="AlphaFoldDB" id="A0A0L9VUX1"/>
<accession>A0A0L9VUX1</accession>
<organism evidence="2 3">
    <name type="scientific">Phaseolus angularis</name>
    <name type="common">Azuki bean</name>
    <name type="synonym">Vigna angularis</name>
    <dbReference type="NCBI Taxonomy" id="3914"/>
    <lineage>
        <taxon>Eukaryota</taxon>
        <taxon>Viridiplantae</taxon>
        <taxon>Streptophyta</taxon>
        <taxon>Embryophyta</taxon>
        <taxon>Tracheophyta</taxon>
        <taxon>Spermatophyta</taxon>
        <taxon>Magnoliopsida</taxon>
        <taxon>eudicotyledons</taxon>
        <taxon>Gunneridae</taxon>
        <taxon>Pentapetalae</taxon>
        <taxon>rosids</taxon>
        <taxon>fabids</taxon>
        <taxon>Fabales</taxon>
        <taxon>Fabaceae</taxon>
        <taxon>Papilionoideae</taxon>
        <taxon>50 kb inversion clade</taxon>
        <taxon>NPAAA clade</taxon>
        <taxon>indigoferoid/millettioid clade</taxon>
        <taxon>Phaseoleae</taxon>
        <taxon>Vigna</taxon>
    </lineage>
</organism>
<feature type="signal peptide" evidence="1">
    <location>
        <begin position="1"/>
        <end position="20"/>
    </location>
</feature>
<gene>
    <name evidence="2" type="ORF">LR48_Vigan11g167600</name>
</gene>
<proteinExistence type="predicted"/>
<dbReference type="Gramene" id="KOM58642">
    <property type="protein sequence ID" value="KOM58642"/>
    <property type="gene ID" value="LR48_Vigan11g167600"/>
</dbReference>
<evidence type="ECO:0000313" key="2">
    <source>
        <dbReference type="EMBL" id="KOM58642.1"/>
    </source>
</evidence>
<reference evidence="3" key="1">
    <citation type="journal article" date="2015" name="Proc. Natl. Acad. Sci. U.S.A.">
        <title>Genome sequencing of adzuki bean (Vigna angularis) provides insight into high starch and low fat accumulation and domestication.</title>
        <authorList>
            <person name="Yang K."/>
            <person name="Tian Z."/>
            <person name="Chen C."/>
            <person name="Luo L."/>
            <person name="Zhao B."/>
            <person name="Wang Z."/>
            <person name="Yu L."/>
            <person name="Li Y."/>
            <person name="Sun Y."/>
            <person name="Li W."/>
            <person name="Chen Y."/>
            <person name="Li Y."/>
            <person name="Zhang Y."/>
            <person name="Ai D."/>
            <person name="Zhao J."/>
            <person name="Shang C."/>
            <person name="Ma Y."/>
            <person name="Wu B."/>
            <person name="Wang M."/>
            <person name="Gao L."/>
            <person name="Sun D."/>
            <person name="Zhang P."/>
            <person name="Guo F."/>
            <person name="Wang W."/>
            <person name="Li Y."/>
            <person name="Wang J."/>
            <person name="Varshney R.K."/>
            <person name="Wang J."/>
            <person name="Ling H.Q."/>
            <person name="Wan P."/>
        </authorList>
    </citation>
    <scope>NUCLEOTIDE SEQUENCE</scope>
    <source>
        <strain evidence="3">cv. Jingnong 6</strain>
    </source>
</reference>
<sequence length="132" mass="15130">MKLAMMLRFAWMGFFSGARFRVAALGFIAVGDGGLRERLVAVACTRTELKRIVVVEEEEEEERVVKEGNFQFQKRGIKHGTPLASSLKFYFYCTTLLIFQSFRKNQILKSNLVFIGRRLKVTLALSIFLNIT</sequence>
<protein>
    <recommendedName>
        <fullName evidence="4">Secreted protein</fullName>
    </recommendedName>
</protein>
<dbReference type="Proteomes" id="UP000053144">
    <property type="component" value="Chromosome 11"/>
</dbReference>
<evidence type="ECO:0000256" key="1">
    <source>
        <dbReference type="SAM" id="SignalP"/>
    </source>
</evidence>
<dbReference type="EMBL" id="CM003381">
    <property type="protein sequence ID" value="KOM58642.1"/>
    <property type="molecule type" value="Genomic_DNA"/>
</dbReference>
<keyword evidence="1" id="KW-0732">Signal</keyword>